<evidence type="ECO:0000313" key="13">
    <source>
        <dbReference type="EMBL" id="PGH17026.1"/>
    </source>
</evidence>
<dbReference type="GO" id="GO:0005829">
    <property type="term" value="C:cytosol"/>
    <property type="evidence" value="ECO:0007669"/>
    <property type="project" value="TreeGrafter"/>
</dbReference>
<proteinExistence type="inferred from homology"/>
<dbReference type="PANTHER" id="PTHR23117">
    <property type="entry name" value="GUANYLATE KINASE-RELATED"/>
    <property type="match status" value="1"/>
</dbReference>
<dbReference type="PANTHER" id="PTHR23117:SF13">
    <property type="entry name" value="GUANYLATE KINASE"/>
    <property type="match status" value="1"/>
</dbReference>
<dbReference type="OrthoDB" id="425925at2759"/>
<name>A0A2B7Y679_9EURO</name>
<feature type="compositionally biased region" description="Polar residues" evidence="10">
    <location>
        <begin position="103"/>
        <end position="114"/>
    </location>
</feature>
<dbReference type="InterPro" id="IPR019459">
    <property type="entry name" value="GRAB"/>
</dbReference>
<feature type="region of interest" description="Disordered" evidence="10">
    <location>
        <begin position="259"/>
        <end position="287"/>
    </location>
</feature>
<feature type="region of interest" description="Disordered" evidence="10">
    <location>
        <begin position="187"/>
        <end position="212"/>
    </location>
</feature>
<feature type="domain" description="Guanylate kinase-like" evidence="11">
    <location>
        <begin position="618"/>
        <end position="800"/>
    </location>
</feature>
<dbReference type="Gene3D" id="3.40.50.300">
    <property type="entry name" value="P-loop containing nucleotide triphosphate hydrolases"/>
    <property type="match status" value="1"/>
</dbReference>
<dbReference type="InterPro" id="IPR020590">
    <property type="entry name" value="Guanylate_kinase_CS"/>
</dbReference>
<comment type="caution">
    <text evidence="13">The sequence shown here is derived from an EMBL/GenBank/DDBJ whole genome shotgun (WGS) entry which is preliminary data.</text>
</comment>
<sequence length="809" mass="90130">MPADTAAAPGMLTLMGLPSFPNATANRWSIGITNSTTPTLAGTGGKSKKSNKKKAAHAKAKANGENNAASNNNNNNNNNQQQPPAQPEDGEELEPDQEETSTTKESFVNGSQTADLEDGDGEEDTDKGKEKTSIADDDTNATAPNMQNSGGADAPSLESYPRFEALVRDRDSLRAEVAEMRISLEKIQSKHDEDMGALQSQLEQSQSDKEHAETQFRNLLGKVNTIKSQLGERLKADAEELAQTRGRIEELEGQNAELQSEVHNKSATITSLEKEREQQSKELSSLRNRTNLSQQNWLKEREDLVEQEAYARSEFEEAKQAMHNWEILAMEERSIREDLERKVVDFEEQLATLSRDYEQAASERDTQAVTVDGLQRALQEIQTARKQELREIVESSDAQLEEQRKKLQEAEKRATEASAKLEEVEAELKRALPFEKEVREKNLLIGKLRHEAVTLNEHLTKALRFLKKGKPEDNVDRHLVTNHFLHFLALDRSDPKKFQVLQLIGALLGWTDEQREQAGLARPGTSSGFGGLRVPSATSLVHRTPSSPALTSEFFSDNGSARKESLAELCFGTILPPFKPPVKPLGYTLLLSPFPLSPLSPKYRIQMAAAVTNAVRQFRPVVISGPSGTGKSTLIKRLFADYPDTFDLSVSHTTRSPRAGEVEGREYYFTTREAFQSLIDSNGFIEHAQFSGNCYGTSTKAVRDVAEKKRICILDIEMEGVKQVKKTDLNARFLFLAPPSLEVLEQRLRGRGTETEESLTKRLAQARNELEYAATPGAHDKIIVNDELESAYQALREWVVDGGRFGDRE</sequence>
<accession>A0A2B7Y679</accession>
<feature type="domain" description="GRIP" evidence="12">
    <location>
        <begin position="470"/>
        <end position="521"/>
    </location>
</feature>
<dbReference type="CDD" id="cd00071">
    <property type="entry name" value="GMPK"/>
    <property type="match status" value="1"/>
</dbReference>
<dbReference type="AlphaFoldDB" id="A0A2B7Y679"/>
<dbReference type="InterPro" id="IPR027417">
    <property type="entry name" value="P-loop_NTPase"/>
</dbReference>
<evidence type="ECO:0000256" key="5">
    <source>
        <dbReference type="ARBA" id="ARBA00022741"/>
    </source>
</evidence>
<keyword evidence="4" id="KW-0808">Transferase</keyword>
<dbReference type="STRING" id="1447875.A0A2B7Y679"/>
<keyword evidence="6 13" id="KW-0418">Kinase</keyword>
<dbReference type="InterPro" id="IPR008144">
    <property type="entry name" value="Guanylate_kin-like_dom"/>
</dbReference>
<evidence type="ECO:0000256" key="9">
    <source>
        <dbReference type="SAM" id="Coils"/>
    </source>
</evidence>
<feature type="compositionally biased region" description="Acidic residues" evidence="10">
    <location>
        <begin position="115"/>
        <end position="125"/>
    </location>
</feature>
<dbReference type="SMART" id="SM00072">
    <property type="entry name" value="GuKc"/>
    <property type="match status" value="1"/>
</dbReference>
<evidence type="ECO:0000256" key="8">
    <source>
        <dbReference type="ARBA" id="ARBA00030128"/>
    </source>
</evidence>
<evidence type="ECO:0000256" key="10">
    <source>
        <dbReference type="SAM" id="MobiDB-lite"/>
    </source>
</evidence>
<dbReference type="Proteomes" id="UP000223968">
    <property type="component" value="Unassembled WGS sequence"/>
</dbReference>
<keyword evidence="5" id="KW-0547">Nucleotide-binding</keyword>
<dbReference type="EMBL" id="PDNB01000013">
    <property type="protein sequence ID" value="PGH17026.1"/>
    <property type="molecule type" value="Genomic_DNA"/>
</dbReference>
<feature type="compositionally biased region" description="Basic residues" evidence="10">
    <location>
        <begin position="46"/>
        <end position="60"/>
    </location>
</feature>
<dbReference type="PROSITE" id="PS50913">
    <property type="entry name" value="GRIP"/>
    <property type="match status" value="1"/>
</dbReference>
<organism evidence="13 14">
    <name type="scientific">Helicocarpus griseus UAMH5409</name>
    <dbReference type="NCBI Taxonomy" id="1447875"/>
    <lineage>
        <taxon>Eukaryota</taxon>
        <taxon>Fungi</taxon>
        <taxon>Dikarya</taxon>
        <taxon>Ascomycota</taxon>
        <taxon>Pezizomycotina</taxon>
        <taxon>Eurotiomycetes</taxon>
        <taxon>Eurotiomycetidae</taxon>
        <taxon>Onygenales</taxon>
        <taxon>Ajellomycetaceae</taxon>
        <taxon>Helicocarpus</taxon>
    </lineage>
</organism>
<evidence type="ECO:0000256" key="1">
    <source>
        <dbReference type="ARBA" id="ARBA00005790"/>
    </source>
</evidence>
<dbReference type="GO" id="GO:0004385">
    <property type="term" value="F:GMP kinase activity"/>
    <property type="evidence" value="ECO:0007669"/>
    <property type="project" value="UniProtKB-EC"/>
</dbReference>
<dbReference type="Pfam" id="PF10375">
    <property type="entry name" value="GRAB"/>
    <property type="match status" value="1"/>
</dbReference>
<gene>
    <name evidence="13" type="ORF">AJ79_01410</name>
</gene>
<evidence type="ECO:0000313" key="14">
    <source>
        <dbReference type="Proteomes" id="UP000223968"/>
    </source>
</evidence>
<evidence type="ECO:0000256" key="7">
    <source>
        <dbReference type="ARBA" id="ARBA00022840"/>
    </source>
</evidence>
<dbReference type="Pfam" id="PF00625">
    <property type="entry name" value="Guanylate_kin"/>
    <property type="match status" value="1"/>
</dbReference>
<keyword evidence="9" id="KW-0175">Coiled coil</keyword>
<feature type="compositionally biased region" description="Acidic residues" evidence="10">
    <location>
        <begin position="88"/>
        <end position="99"/>
    </location>
</feature>
<feature type="coiled-coil region" evidence="9">
    <location>
        <begin position="329"/>
        <end position="427"/>
    </location>
</feature>
<dbReference type="FunFam" id="3.40.50.300:FF:000776">
    <property type="entry name" value="Guanylate kinase 2"/>
    <property type="match status" value="1"/>
</dbReference>
<comment type="similarity">
    <text evidence="1">Belongs to the guanylate kinase family.</text>
</comment>
<evidence type="ECO:0000256" key="6">
    <source>
        <dbReference type="ARBA" id="ARBA00022777"/>
    </source>
</evidence>
<keyword evidence="14" id="KW-1185">Reference proteome</keyword>
<dbReference type="Gene3D" id="1.10.287.1490">
    <property type="match status" value="1"/>
</dbReference>
<feature type="compositionally biased region" description="Low complexity" evidence="10">
    <location>
        <begin position="61"/>
        <end position="79"/>
    </location>
</feature>
<dbReference type="InterPro" id="IPR008145">
    <property type="entry name" value="GK/Ca_channel_bsu"/>
</dbReference>
<dbReference type="EC" id="2.7.4.8" evidence="2"/>
<dbReference type="SUPFAM" id="SSF52540">
    <property type="entry name" value="P-loop containing nucleoside triphosphate hydrolases"/>
    <property type="match status" value="1"/>
</dbReference>
<evidence type="ECO:0000256" key="2">
    <source>
        <dbReference type="ARBA" id="ARBA00012961"/>
    </source>
</evidence>
<dbReference type="PROSITE" id="PS00856">
    <property type="entry name" value="GUANYLATE_KINASE_1"/>
    <property type="match status" value="1"/>
</dbReference>
<evidence type="ECO:0000259" key="12">
    <source>
        <dbReference type="PROSITE" id="PS50913"/>
    </source>
</evidence>
<feature type="compositionally biased region" description="Polar residues" evidence="10">
    <location>
        <begin position="140"/>
        <end position="150"/>
    </location>
</feature>
<evidence type="ECO:0000259" key="11">
    <source>
        <dbReference type="PROSITE" id="PS50052"/>
    </source>
</evidence>
<dbReference type="GO" id="GO:0005524">
    <property type="term" value="F:ATP binding"/>
    <property type="evidence" value="ECO:0007669"/>
    <property type="project" value="UniProtKB-KW"/>
</dbReference>
<feature type="region of interest" description="Disordered" evidence="10">
    <location>
        <begin position="33"/>
        <end position="158"/>
    </location>
</feature>
<protein>
    <recommendedName>
        <fullName evidence="3">Guanylate kinase</fullName>
        <ecNumber evidence="2">2.7.4.8</ecNumber>
    </recommendedName>
    <alternativeName>
        <fullName evidence="8">GMP kinase</fullName>
    </alternativeName>
</protein>
<dbReference type="NCBIfam" id="TIGR03263">
    <property type="entry name" value="guanyl_kin"/>
    <property type="match status" value="1"/>
</dbReference>
<reference evidence="13 14" key="1">
    <citation type="submission" date="2017-10" db="EMBL/GenBank/DDBJ databases">
        <title>Comparative genomics in systemic dimorphic fungi from Ajellomycetaceae.</title>
        <authorList>
            <person name="Munoz J.F."/>
            <person name="Mcewen J.G."/>
            <person name="Clay O.K."/>
            <person name="Cuomo C.A."/>
        </authorList>
    </citation>
    <scope>NUCLEOTIDE SEQUENCE [LARGE SCALE GENOMIC DNA]</scope>
    <source>
        <strain evidence="13 14">UAMH5409</strain>
    </source>
</reference>
<evidence type="ECO:0000256" key="4">
    <source>
        <dbReference type="ARBA" id="ARBA00022679"/>
    </source>
</evidence>
<evidence type="ECO:0000256" key="3">
    <source>
        <dbReference type="ARBA" id="ARBA00016296"/>
    </source>
</evidence>
<dbReference type="InterPro" id="IPR017665">
    <property type="entry name" value="Guanylate_kinase"/>
</dbReference>
<dbReference type="PROSITE" id="PS50052">
    <property type="entry name" value="GUANYLATE_KINASE_2"/>
    <property type="match status" value="1"/>
</dbReference>
<keyword evidence="7" id="KW-0067">ATP-binding</keyword>
<dbReference type="InterPro" id="IPR000237">
    <property type="entry name" value="GRIP_dom"/>
</dbReference>